<name>X1BGG8_9ZZZZ</name>
<reference evidence="1" key="1">
    <citation type="journal article" date="2014" name="Front. Microbiol.">
        <title>High frequency of phylogenetically diverse reductive dehalogenase-homologous genes in deep subseafloor sedimentary metagenomes.</title>
        <authorList>
            <person name="Kawai M."/>
            <person name="Futagami T."/>
            <person name="Toyoda A."/>
            <person name="Takaki Y."/>
            <person name="Nishi S."/>
            <person name="Hori S."/>
            <person name="Arai W."/>
            <person name="Tsubouchi T."/>
            <person name="Morono Y."/>
            <person name="Uchiyama I."/>
            <person name="Ito T."/>
            <person name="Fujiyama A."/>
            <person name="Inagaki F."/>
            <person name="Takami H."/>
        </authorList>
    </citation>
    <scope>NUCLEOTIDE SEQUENCE</scope>
    <source>
        <strain evidence="1">Expedition CK06-06</strain>
    </source>
</reference>
<gene>
    <name evidence="1" type="ORF">S01H4_26235</name>
</gene>
<proteinExistence type="predicted"/>
<sequence>MYISVKRDSNNYYWYGSSFSDPTVEHWIKIIPIGGNWEYKPAAWDWVDGSTYTIRSKGVGPAGEKIYAQEHRFLYDTTQPDSFIEIPGDGQTYQLLQTLSGTAEDKAGSGFKGELDTEKIKIAVKRLSDNHYWSIERSS</sequence>
<dbReference type="AlphaFoldDB" id="X1BGG8"/>
<dbReference type="EMBL" id="BART01012617">
    <property type="protein sequence ID" value="GAG83218.1"/>
    <property type="molecule type" value="Genomic_DNA"/>
</dbReference>
<comment type="caution">
    <text evidence="1">The sequence shown here is derived from an EMBL/GenBank/DDBJ whole genome shotgun (WGS) entry which is preliminary data.</text>
</comment>
<organism evidence="1">
    <name type="scientific">marine sediment metagenome</name>
    <dbReference type="NCBI Taxonomy" id="412755"/>
    <lineage>
        <taxon>unclassified sequences</taxon>
        <taxon>metagenomes</taxon>
        <taxon>ecological metagenomes</taxon>
    </lineage>
</organism>
<accession>X1BGG8</accession>
<evidence type="ECO:0000313" key="1">
    <source>
        <dbReference type="EMBL" id="GAG83218.1"/>
    </source>
</evidence>
<protein>
    <submittedName>
        <fullName evidence="1">Uncharacterized protein</fullName>
    </submittedName>
</protein>